<proteinExistence type="predicted"/>
<dbReference type="EMBL" id="CABVLZ010000007">
    <property type="protein sequence ID" value="VVU95671.1"/>
    <property type="molecule type" value="Genomic_DNA"/>
</dbReference>
<dbReference type="AlphaFoldDB" id="A0A5E8CKC1"/>
<gene>
    <name evidence="1" type="ORF">CPAV1605_1426</name>
</gene>
<protein>
    <submittedName>
        <fullName evidence="1">Uncharacterized protein</fullName>
    </submittedName>
</protein>
<name>A0A5E8CKC1_9ZZZZ</name>
<accession>A0A5E8CKC1</accession>
<reference evidence="1" key="1">
    <citation type="submission" date="2019-09" db="EMBL/GenBank/DDBJ databases">
        <authorList>
            <person name="Needham M D."/>
        </authorList>
    </citation>
    <scope>NUCLEOTIDE SEQUENCE</scope>
</reference>
<organism evidence="1">
    <name type="scientific">seawater metagenome</name>
    <dbReference type="NCBI Taxonomy" id="1561972"/>
    <lineage>
        <taxon>unclassified sequences</taxon>
        <taxon>metagenomes</taxon>
        <taxon>ecological metagenomes</taxon>
    </lineage>
</organism>
<sequence>MSLKTIIIICIIVWILYQLNDNKNGNKVENMDGNIKTVQTNLEDTQFVLDDIDTAERVFIQQNPENKMQANVHNLPLPAASFRSDICRTQYCASCDCYNPILMGICKTECNIDPCNCTDGKC</sequence>
<evidence type="ECO:0000313" key="1">
    <source>
        <dbReference type="EMBL" id="VVU95671.1"/>
    </source>
</evidence>